<dbReference type="AlphaFoldDB" id="A0A1W1WUN7"/>
<dbReference type="GO" id="GO:0005829">
    <property type="term" value="C:cytosol"/>
    <property type="evidence" value="ECO:0007669"/>
    <property type="project" value="TreeGrafter"/>
</dbReference>
<evidence type="ECO:0000313" key="10">
    <source>
        <dbReference type="EMBL" id="SMC09750.1"/>
    </source>
</evidence>
<dbReference type="Gene3D" id="6.10.250.690">
    <property type="match status" value="1"/>
</dbReference>
<dbReference type="InterPro" id="IPR016032">
    <property type="entry name" value="Sig_transdc_resp-reg_C-effctor"/>
</dbReference>
<dbReference type="Pfam" id="PF00072">
    <property type="entry name" value="Response_reg"/>
    <property type="match status" value="1"/>
</dbReference>
<dbReference type="GO" id="GO:0006355">
    <property type="term" value="P:regulation of DNA-templated transcription"/>
    <property type="evidence" value="ECO:0007669"/>
    <property type="project" value="InterPro"/>
</dbReference>
<dbReference type="PROSITE" id="PS51755">
    <property type="entry name" value="OMPR_PHOB"/>
    <property type="match status" value="1"/>
</dbReference>
<organism evidence="10 11">
    <name type="scientific">Nitratiruptor tergarcus DSM 16512</name>
    <dbReference type="NCBI Taxonomy" id="1069081"/>
    <lineage>
        <taxon>Bacteria</taxon>
        <taxon>Pseudomonadati</taxon>
        <taxon>Campylobacterota</taxon>
        <taxon>Epsilonproteobacteria</taxon>
        <taxon>Nautiliales</taxon>
        <taxon>Nitratiruptoraceae</taxon>
        <taxon>Nitratiruptor</taxon>
    </lineage>
</organism>
<dbReference type="Gene3D" id="1.10.10.10">
    <property type="entry name" value="Winged helix-like DNA-binding domain superfamily/Winged helix DNA-binding domain"/>
    <property type="match status" value="1"/>
</dbReference>
<evidence type="ECO:0000259" key="9">
    <source>
        <dbReference type="PROSITE" id="PS51755"/>
    </source>
</evidence>
<dbReference type="InterPro" id="IPR001789">
    <property type="entry name" value="Sig_transdc_resp-reg_receiver"/>
</dbReference>
<dbReference type="Gene3D" id="3.40.50.2300">
    <property type="match status" value="1"/>
</dbReference>
<feature type="domain" description="Response regulatory" evidence="8">
    <location>
        <begin position="5"/>
        <end position="118"/>
    </location>
</feature>
<evidence type="ECO:0000259" key="8">
    <source>
        <dbReference type="PROSITE" id="PS50110"/>
    </source>
</evidence>
<dbReference type="InterPro" id="IPR039420">
    <property type="entry name" value="WalR-like"/>
</dbReference>
<keyword evidence="5" id="KW-0804">Transcription</keyword>
<keyword evidence="4 7" id="KW-0238">DNA-binding</keyword>
<keyword evidence="11" id="KW-1185">Reference proteome</keyword>
<evidence type="ECO:0000256" key="5">
    <source>
        <dbReference type="ARBA" id="ARBA00023163"/>
    </source>
</evidence>
<evidence type="ECO:0000256" key="1">
    <source>
        <dbReference type="ARBA" id="ARBA00022553"/>
    </source>
</evidence>
<evidence type="ECO:0000256" key="2">
    <source>
        <dbReference type="ARBA" id="ARBA00023012"/>
    </source>
</evidence>
<dbReference type="InterPro" id="IPR036388">
    <property type="entry name" value="WH-like_DNA-bd_sf"/>
</dbReference>
<dbReference type="GO" id="GO:0032993">
    <property type="term" value="C:protein-DNA complex"/>
    <property type="evidence" value="ECO:0007669"/>
    <property type="project" value="TreeGrafter"/>
</dbReference>
<feature type="DNA-binding region" description="OmpR/PhoB-type" evidence="7">
    <location>
        <begin position="127"/>
        <end position="222"/>
    </location>
</feature>
<gene>
    <name evidence="10" type="ORF">SAMN05660197_1572</name>
</gene>
<keyword evidence="2" id="KW-0902">Two-component regulatory system</keyword>
<dbReference type="CDD" id="cd17574">
    <property type="entry name" value="REC_OmpR"/>
    <property type="match status" value="1"/>
</dbReference>
<dbReference type="SUPFAM" id="SSF46894">
    <property type="entry name" value="C-terminal effector domain of the bipartite response regulators"/>
    <property type="match status" value="1"/>
</dbReference>
<keyword evidence="3" id="KW-0805">Transcription regulation</keyword>
<sequence>MAKPLIVVIEDKEDLLELLEFRLSKEYEVEGFLSTKNVEHFLEEEDVALMLVDRNLPGVEGSEFVKNLRNRGYDIPVIFLTAKDSESDIEMGFMRGGDDYITKPFNFNELLLRIQAVLRRSRPDLFASNLKYRDIELHPSSHKCFIEGKEVQLTKLEFELLSEFLKNRGQVLSRDYLLEHVWRDIKQERSVNVAIKRLKEKIDPKKEKNYIEAVRGVGYKLC</sequence>
<dbReference type="EMBL" id="FWWZ01000001">
    <property type="protein sequence ID" value="SMC09750.1"/>
    <property type="molecule type" value="Genomic_DNA"/>
</dbReference>
<evidence type="ECO:0000256" key="6">
    <source>
        <dbReference type="PROSITE-ProRule" id="PRU00169"/>
    </source>
</evidence>
<evidence type="ECO:0000256" key="3">
    <source>
        <dbReference type="ARBA" id="ARBA00023015"/>
    </source>
</evidence>
<dbReference type="GO" id="GO:0000976">
    <property type="term" value="F:transcription cis-regulatory region binding"/>
    <property type="evidence" value="ECO:0007669"/>
    <property type="project" value="TreeGrafter"/>
</dbReference>
<reference evidence="11" key="1">
    <citation type="submission" date="2017-04" db="EMBL/GenBank/DDBJ databases">
        <authorList>
            <person name="Varghese N."/>
            <person name="Submissions S."/>
        </authorList>
    </citation>
    <scope>NUCLEOTIDE SEQUENCE [LARGE SCALE GENOMIC DNA]</scope>
    <source>
        <strain evidence="11">DSM 16512</strain>
    </source>
</reference>
<dbReference type="Pfam" id="PF00486">
    <property type="entry name" value="Trans_reg_C"/>
    <property type="match status" value="1"/>
</dbReference>
<proteinExistence type="predicted"/>
<dbReference type="PROSITE" id="PS50110">
    <property type="entry name" value="RESPONSE_REGULATORY"/>
    <property type="match status" value="1"/>
</dbReference>
<dbReference type="GO" id="GO:0000156">
    <property type="term" value="F:phosphorelay response regulator activity"/>
    <property type="evidence" value="ECO:0007669"/>
    <property type="project" value="TreeGrafter"/>
</dbReference>
<dbReference type="InterPro" id="IPR011006">
    <property type="entry name" value="CheY-like_superfamily"/>
</dbReference>
<evidence type="ECO:0000256" key="4">
    <source>
        <dbReference type="ARBA" id="ARBA00023125"/>
    </source>
</evidence>
<dbReference type="OrthoDB" id="9802426at2"/>
<dbReference type="RefSeq" id="WP_084275966.1">
    <property type="nucleotide sequence ID" value="NZ_AP026671.1"/>
</dbReference>
<dbReference type="SMART" id="SM00448">
    <property type="entry name" value="REC"/>
    <property type="match status" value="1"/>
</dbReference>
<keyword evidence="1 6" id="KW-0597">Phosphoprotein</keyword>
<accession>A0A1W1WUN7</accession>
<feature type="domain" description="OmpR/PhoB-type" evidence="9">
    <location>
        <begin position="127"/>
        <end position="222"/>
    </location>
</feature>
<feature type="modified residue" description="4-aspartylphosphate" evidence="6">
    <location>
        <position position="53"/>
    </location>
</feature>
<dbReference type="SUPFAM" id="SSF52172">
    <property type="entry name" value="CheY-like"/>
    <property type="match status" value="1"/>
</dbReference>
<dbReference type="STRING" id="1069081.SAMN05660197_1572"/>
<protein>
    <submittedName>
        <fullName evidence="10">DNA-binding response regulator, OmpR family, contains REC and winged-helix (WHTH) domain</fullName>
    </submittedName>
</protein>
<dbReference type="SMART" id="SM00862">
    <property type="entry name" value="Trans_reg_C"/>
    <property type="match status" value="1"/>
</dbReference>
<evidence type="ECO:0000256" key="7">
    <source>
        <dbReference type="PROSITE-ProRule" id="PRU01091"/>
    </source>
</evidence>
<dbReference type="PANTHER" id="PTHR48111">
    <property type="entry name" value="REGULATOR OF RPOS"/>
    <property type="match status" value="1"/>
</dbReference>
<name>A0A1W1WUN7_9BACT</name>
<dbReference type="PANTHER" id="PTHR48111:SF1">
    <property type="entry name" value="TWO-COMPONENT RESPONSE REGULATOR ORR33"/>
    <property type="match status" value="1"/>
</dbReference>
<dbReference type="CDD" id="cd00383">
    <property type="entry name" value="trans_reg_C"/>
    <property type="match status" value="1"/>
</dbReference>
<dbReference type="Proteomes" id="UP000192602">
    <property type="component" value="Unassembled WGS sequence"/>
</dbReference>
<dbReference type="InterPro" id="IPR001867">
    <property type="entry name" value="OmpR/PhoB-type_DNA-bd"/>
</dbReference>
<evidence type="ECO:0000313" key="11">
    <source>
        <dbReference type="Proteomes" id="UP000192602"/>
    </source>
</evidence>